<dbReference type="AlphaFoldDB" id="A0A0P7HWB0"/>
<organism evidence="4 5">
    <name type="scientific">Halolamina pelagica</name>
    <dbReference type="NCBI Taxonomy" id="699431"/>
    <lineage>
        <taxon>Archaea</taxon>
        <taxon>Methanobacteriati</taxon>
        <taxon>Methanobacteriota</taxon>
        <taxon>Stenosarchaea group</taxon>
        <taxon>Halobacteria</taxon>
        <taxon>Halobacteriales</taxon>
        <taxon>Haloferacaceae</taxon>
    </lineage>
</organism>
<dbReference type="Gene3D" id="2.60.120.200">
    <property type="match status" value="1"/>
</dbReference>
<dbReference type="OrthoDB" id="11410at2157"/>
<gene>
    <name evidence="4" type="ORF">SY89_02088</name>
</gene>
<evidence type="ECO:0000259" key="3">
    <source>
        <dbReference type="SMART" id="SM00560"/>
    </source>
</evidence>
<dbReference type="SUPFAM" id="SSF49899">
    <property type="entry name" value="Concanavalin A-like lectins/glucanases"/>
    <property type="match status" value="1"/>
</dbReference>
<dbReference type="RefSeq" id="WP_054583996.1">
    <property type="nucleotide sequence ID" value="NZ_LGUC01000001.1"/>
</dbReference>
<evidence type="ECO:0000256" key="1">
    <source>
        <dbReference type="ARBA" id="ARBA00022729"/>
    </source>
</evidence>
<proteinExistence type="predicted"/>
<dbReference type="SMART" id="SM00560">
    <property type="entry name" value="LamGL"/>
    <property type="match status" value="1"/>
</dbReference>
<dbReference type="Pfam" id="PF08350">
    <property type="entry name" value="FilR1_middle"/>
    <property type="match status" value="1"/>
</dbReference>
<name>A0A0P7HWB0_9EURY</name>
<dbReference type="InterPro" id="IPR006558">
    <property type="entry name" value="LamG-like"/>
</dbReference>
<dbReference type="Pfam" id="PF13385">
    <property type="entry name" value="Laminin_G_3"/>
    <property type="match status" value="1"/>
</dbReference>
<evidence type="ECO:0000256" key="2">
    <source>
        <dbReference type="ARBA" id="ARBA00023157"/>
    </source>
</evidence>
<dbReference type="EMBL" id="LGUC01000001">
    <property type="protein sequence ID" value="KPN31345.1"/>
    <property type="molecule type" value="Genomic_DNA"/>
</dbReference>
<dbReference type="Proteomes" id="UP000050535">
    <property type="component" value="Unassembled WGS sequence"/>
</dbReference>
<keyword evidence="2" id="KW-1015">Disulfide bond</keyword>
<dbReference type="InterPro" id="IPR013561">
    <property type="entry name" value="FilR1_middle_dom"/>
</dbReference>
<comment type="caution">
    <text evidence="4">The sequence shown here is derived from an EMBL/GenBank/DDBJ whole genome shotgun (WGS) entry which is preliminary data.</text>
</comment>
<accession>A0A0P7HWB0</accession>
<dbReference type="InterPro" id="IPR013320">
    <property type="entry name" value="ConA-like_dom_sf"/>
</dbReference>
<dbReference type="STRING" id="699431.SY89_02088"/>
<feature type="domain" description="LamG-like jellyroll fold" evidence="3">
    <location>
        <begin position="312"/>
        <end position="447"/>
    </location>
</feature>
<sequence length="466" mass="50548">MTILHIAQRRSTILDYLRDGPLAKRDLLDRVAASRSTIDRAIEELIDNEMVRQVSGGYETTLVGVLALQCSREFERDADAIATAAPALTPLWKESDVAVEFLRGADVSLVAAADGMRLLAALGSALRTADEVQAVASQIARPEQLETLYERANDGGDTDLVVSPSLFETLSSTFPGWLRAVALGENGRVSVGSVPEYALAICRAGDEREAFLLTYDDGRLHAVLRNDGAAAAWATERFRAIRRDATDHQEQVRELDADARFGGIGDATPPFGETSAVAADSGEPDGPAEALLASGYAIDGGKLRTPAYGTEDACTVAFWMRPTDLGGGWQILLKWDYLAVALRRGKLHGTVYDPDNAEQRAFTAVPLSSLVEGRWQHVAYTYDESVARLYLDGELVDETEDGYPLHVAEIGAALGYHYRDRDTGVHDPTYEGRLYDARLYGEALAAPDIERLVSTTDPTAVVWDGA</sequence>
<evidence type="ECO:0000313" key="4">
    <source>
        <dbReference type="EMBL" id="KPN31345.1"/>
    </source>
</evidence>
<evidence type="ECO:0000313" key="5">
    <source>
        <dbReference type="Proteomes" id="UP000050535"/>
    </source>
</evidence>
<keyword evidence="5" id="KW-1185">Reference proteome</keyword>
<dbReference type="InterPro" id="IPR057527">
    <property type="entry name" value="HVO_A0261-like_N"/>
</dbReference>
<keyword evidence="1" id="KW-0732">Signal</keyword>
<protein>
    <recommendedName>
        <fullName evidence="3">LamG-like jellyroll fold domain-containing protein</fullName>
    </recommendedName>
</protein>
<dbReference type="Pfam" id="PF25213">
    <property type="entry name" value="HVO_A0261_N"/>
    <property type="match status" value="1"/>
</dbReference>
<reference evidence="5" key="1">
    <citation type="submission" date="2013-11" db="EMBL/GenBank/DDBJ databases">
        <authorList>
            <person name="Hoang H.T."/>
            <person name="Killian M.L."/>
            <person name="Madson D.M."/>
            <person name="Arruda P.H.E."/>
            <person name="Sun D."/>
            <person name="Schwartz K.J."/>
            <person name="Yoon K."/>
        </authorList>
    </citation>
    <scope>NUCLEOTIDE SEQUENCE [LARGE SCALE GENOMIC DNA]</scope>
    <source>
        <strain evidence="5">CDK2</strain>
    </source>
</reference>